<dbReference type="Gene3D" id="3.30.40.10">
    <property type="entry name" value="Zinc/RING finger domain, C3HC4 (zinc finger)"/>
    <property type="match status" value="1"/>
</dbReference>
<organism evidence="6 7">
    <name type="scientific">Clydaea vesicula</name>
    <dbReference type="NCBI Taxonomy" id="447962"/>
    <lineage>
        <taxon>Eukaryota</taxon>
        <taxon>Fungi</taxon>
        <taxon>Fungi incertae sedis</taxon>
        <taxon>Chytridiomycota</taxon>
        <taxon>Chytridiomycota incertae sedis</taxon>
        <taxon>Chytridiomycetes</taxon>
        <taxon>Lobulomycetales</taxon>
        <taxon>Lobulomycetaceae</taxon>
        <taxon>Clydaea</taxon>
    </lineage>
</organism>
<keyword evidence="6" id="KW-0436">Ligase</keyword>
<dbReference type="GO" id="GO:0061665">
    <property type="term" value="F:SUMO ligase activity"/>
    <property type="evidence" value="ECO:0007669"/>
    <property type="project" value="TreeGrafter"/>
</dbReference>
<dbReference type="GO" id="GO:0000785">
    <property type="term" value="C:chromatin"/>
    <property type="evidence" value="ECO:0007669"/>
    <property type="project" value="TreeGrafter"/>
</dbReference>
<dbReference type="AlphaFoldDB" id="A0AAD5TZG6"/>
<dbReference type="EMBL" id="JADGJW010000502">
    <property type="protein sequence ID" value="KAJ3216048.1"/>
    <property type="molecule type" value="Genomic_DNA"/>
</dbReference>
<dbReference type="InterPro" id="IPR013083">
    <property type="entry name" value="Znf_RING/FYVE/PHD"/>
</dbReference>
<keyword evidence="1" id="KW-0479">Metal-binding</keyword>
<keyword evidence="7" id="KW-1185">Reference proteome</keyword>
<keyword evidence="3" id="KW-0862">Zinc</keyword>
<sequence>MAWVCPISSAFLKLSQEHVSALRNDFVKTYPDKTEVFEKCIKLTNFTYLTIRHLEEILKFVEKNLQLEIPKSSIKKKKKKLLTILNSIVFKDNKPACNIIIKFPISSNTSTTPSVNTKETDSRNEAMFSEAMSNLIKKNSFIQYKLVWEIACVNIDNHTNSTLMVNNISKELLSKLNKKKCHNPGSLKILCFVWSSLFQTFLTESKIFALAITRSMANMRSSNSGRYFADLSCLWPSENPLQLKLLECFNQIKNGLLMILLVESIEYDDIIKKIYVNNLVAQNYTVDSIIETSPSTSAKDDVVKKASIEQSISNIPERYLKFRNYFFIPKFSFKSLQSIFIENHLQNPKKKFGKNDDDLIIEDISVNFNCPLTLKKIIHPFKGLKCYHPQCFDLSSALQCLQEIEHLKCFCCHKRIPIDELFVDAQFLGYLEKYPDKMGCVIKLDGTVSEIAEGTVENVTIIRDDIGISVTDKKKTVFPTEIIDLETYSFDLPPRKKIKINNIVSADVSIFSDERTLIGRNLNADIIVID</sequence>
<dbReference type="PANTHER" id="PTHR10782:SF4">
    <property type="entry name" value="TONALLI, ISOFORM E"/>
    <property type="match status" value="1"/>
</dbReference>
<dbReference type="GO" id="GO:0016925">
    <property type="term" value="P:protein sumoylation"/>
    <property type="evidence" value="ECO:0007669"/>
    <property type="project" value="TreeGrafter"/>
</dbReference>
<evidence type="ECO:0000259" key="5">
    <source>
        <dbReference type="PROSITE" id="PS51044"/>
    </source>
</evidence>
<dbReference type="Pfam" id="PF02891">
    <property type="entry name" value="zf-MIZ"/>
    <property type="match status" value="1"/>
</dbReference>
<evidence type="ECO:0000256" key="3">
    <source>
        <dbReference type="ARBA" id="ARBA00022833"/>
    </source>
</evidence>
<dbReference type="PROSITE" id="PS51044">
    <property type="entry name" value="ZF_SP_RING"/>
    <property type="match status" value="1"/>
</dbReference>
<evidence type="ECO:0000313" key="7">
    <source>
        <dbReference type="Proteomes" id="UP001211065"/>
    </source>
</evidence>
<gene>
    <name evidence="6" type="primary">SIZ1</name>
    <name evidence="6" type="ORF">HK099_006087</name>
</gene>
<dbReference type="GO" id="GO:0016874">
    <property type="term" value="F:ligase activity"/>
    <property type="evidence" value="ECO:0007669"/>
    <property type="project" value="UniProtKB-KW"/>
</dbReference>
<name>A0AAD5TZG6_9FUNG</name>
<keyword evidence="2 4" id="KW-0863">Zinc-finger</keyword>
<feature type="domain" description="SP-RING-type" evidence="5">
    <location>
        <begin position="355"/>
        <end position="436"/>
    </location>
</feature>
<evidence type="ECO:0000256" key="2">
    <source>
        <dbReference type="ARBA" id="ARBA00022771"/>
    </source>
</evidence>
<dbReference type="PANTHER" id="PTHR10782">
    <property type="entry name" value="ZINC FINGER MIZ DOMAIN-CONTAINING PROTEIN"/>
    <property type="match status" value="1"/>
</dbReference>
<proteinExistence type="predicted"/>
<dbReference type="GO" id="GO:0008270">
    <property type="term" value="F:zinc ion binding"/>
    <property type="evidence" value="ECO:0007669"/>
    <property type="project" value="UniProtKB-KW"/>
</dbReference>
<protein>
    <submittedName>
        <fullName evidence="6">SUMO ligase siz1</fullName>
    </submittedName>
</protein>
<dbReference type="Proteomes" id="UP001211065">
    <property type="component" value="Unassembled WGS sequence"/>
</dbReference>
<evidence type="ECO:0000256" key="4">
    <source>
        <dbReference type="PROSITE-ProRule" id="PRU00452"/>
    </source>
</evidence>
<evidence type="ECO:0000256" key="1">
    <source>
        <dbReference type="ARBA" id="ARBA00022723"/>
    </source>
</evidence>
<evidence type="ECO:0000313" key="6">
    <source>
        <dbReference type="EMBL" id="KAJ3216048.1"/>
    </source>
</evidence>
<accession>A0AAD5TZG6</accession>
<dbReference type="InterPro" id="IPR004181">
    <property type="entry name" value="Znf_MIZ"/>
</dbReference>
<reference evidence="6" key="1">
    <citation type="submission" date="2020-05" db="EMBL/GenBank/DDBJ databases">
        <title>Phylogenomic resolution of chytrid fungi.</title>
        <authorList>
            <person name="Stajich J.E."/>
            <person name="Amses K."/>
            <person name="Simmons R."/>
            <person name="Seto K."/>
            <person name="Myers J."/>
            <person name="Bonds A."/>
            <person name="Quandt C.A."/>
            <person name="Barry K."/>
            <person name="Liu P."/>
            <person name="Grigoriev I."/>
            <person name="Longcore J.E."/>
            <person name="James T.Y."/>
        </authorList>
    </citation>
    <scope>NUCLEOTIDE SEQUENCE</scope>
    <source>
        <strain evidence="6">JEL0476</strain>
    </source>
</reference>
<comment type="caution">
    <text evidence="6">The sequence shown here is derived from an EMBL/GenBank/DDBJ whole genome shotgun (WGS) entry which is preliminary data.</text>
</comment>